<feature type="compositionally biased region" description="Basic residues" evidence="1">
    <location>
        <begin position="1"/>
        <end position="11"/>
    </location>
</feature>
<accession>A0A0G4P485</accession>
<organism evidence="2 3">
    <name type="scientific">Penicillium camemberti (strain FM 013)</name>
    <dbReference type="NCBI Taxonomy" id="1429867"/>
    <lineage>
        <taxon>Eukaryota</taxon>
        <taxon>Fungi</taxon>
        <taxon>Dikarya</taxon>
        <taxon>Ascomycota</taxon>
        <taxon>Pezizomycotina</taxon>
        <taxon>Eurotiomycetes</taxon>
        <taxon>Eurotiomycetidae</taxon>
        <taxon>Eurotiales</taxon>
        <taxon>Aspergillaceae</taxon>
        <taxon>Penicillium</taxon>
    </lineage>
</organism>
<evidence type="ECO:0000313" key="2">
    <source>
        <dbReference type="EMBL" id="CRL21114.1"/>
    </source>
</evidence>
<keyword evidence="3" id="KW-1185">Reference proteome</keyword>
<protein>
    <submittedName>
        <fullName evidence="2">Str. FM013</fullName>
    </submittedName>
</protein>
<sequence>MRASVRARKRLRQDDDQLDGDTTFTGIARPASGPECELGKNKPDGFHIPLSR</sequence>
<proteinExistence type="predicted"/>
<evidence type="ECO:0000256" key="1">
    <source>
        <dbReference type="SAM" id="MobiDB-lite"/>
    </source>
</evidence>
<dbReference type="AlphaFoldDB" id="A0A0G4P485"/>
<feature type="region of interest" description="Disordered" evidence="1">
    <location>
        <begin position="1"/>
        <end position="52"/>
    </location>
</feature>
<gene>
    <name evidence="2" type="ORF">PCAMFM013_S005g000278</name>
</gene>
<evidence type="ECO:0000313" key="3">
    <source>
        <dbReference type="Proteomes" id="UP000053732"/>
    </source>
</evidence>
<dbReference type="Proteomes" id="UP000053732">
    <property type="component" value="Unassembled WGS sequence"/>
</dbReference>
<reference evidence="2 3" key="1">
    <citation type="journal article" date="2014" name="Nat. Commun.">
        <title>Multiple recent horizontal transfers of a large genomic region in cheese making fungi.</title>
        <authorList>
            <person name="Cheeseman K."/>
            <person name="Ropars J."/>
            <person name="Renault P."/>
            <person name="Dupont J."/>
            <person name="Gouzy J."/>
            <person name="Branca A."/>
            <person name="Abraham A.L."/>
            <person name="Ceppi M."/>
            <person name="Conseiller E."/>
            <person name="Debuchy R."/>
            <person name="Malagnac F."/>
            <person name="Goarin A."/>
            <person name="Silar P."/>
            <person name="Lacoste S."/>
            <person name="Sallet E."/>
            <person name="Bensimon A."/>
            <person name="Giraud T."/>
            <person name="Brygoo Y."/>
        </authorList>
    </citation>
    <scope>NUCLEOTIDE SEQUENCE [LARGE SCALE GENOMIC DNA]</scope>
    <source>
        <strain evidence="3">FM 013</strain>
    </source>
</reference>
<name>A0A0G4P485_PENC3</name>
<dbReference type="EMBL" id="HG793138">
    <property type="protein sequence ID" value="CRL21114.1"/>
    <property type="molecule type" value="Genomic_DNA"/>
</dbReference>